<name>A0ABW5FXV0_9PSEU</name>
<evidence type="ECO:0000313" key="2">
    <source>
        <dbReference type="EMBL" id="MFD2419883.1"/>
    </source>
</evidence>
<sequence length="157" mass="17417">MQKIVTFLWFDDQAEAAAEFYTSVFPNSKITDVQRYGEAGPGTAGSVMVVTFELDGQEYMALNGGPQFTFSEAISLYVRCETQEEVDELWEKLSEGGEKGPCGWLKDKFGLSWQIVPNAMMDLIGSSDTRKAQGAMKAMLGMTKLDVAELRRAYDQA</sequence>
<dbReference type="PIRSF" id="PIRSF021700">
    <property type="entry name" value="3_dmu_93_MTrfase"/>
    <property type="match status" value="1"/>
</dbReference>
<dbReference type="Pfam" id="PF06983">
    <property type="entry name" value="3-dmu-9_3-mt"/>
    <property type="match status" value="1"/>
</dbReference>
<dbReference type="Gene3D" id="3.10.180.10">
    <property type="entry name" value="2,3-Dihydroxybiphenyl 1,2-Dioxygenase, domain 1"/>
    <property type="match status" value="1"/>
</dbReference>
<dbReference type="PANTHER" id="PTHR33990">
    <property type="entry name" value="PROTEIN YJDN-RELATED"/>
    <property type="match status" value="1"/>
</dbReference>
<feature type="domain" description="PhnB-like" evidence="1">
    <location>
        <begin position="2"/>
        <end position="116"/>
    </location>
</feature>
<protein>
    <submittedName>
        <fullName evidence="2">VOC family protein</fullName>
    </submittedName>
</protein>
<dbReference type="CDD" id="cd06588">
    <property type="entry name" value="PhnB_like"/>
    <property type="match status" value="1"/>
</dbReference>
<dbReference type="EMBL" id="JBHUKR010000015">
    <property type="protein sequence ID" value="MFD2419883.1"/>
    <property type="molecule type" value="Genomic_DNA"/>
</dbReference>
<proteinExistence type="predicted"/>
<keyword evidence="3" id="KW-1185">Reference proteome</keyword>
<dbReference type="InterPro" id="IPR009725">
    <property type="entry name" value="3_dmu_93_MTrfase"/>
</dbReference>
<dbReference type="InterPro" id="IPR029068">
    <property type="entry name" value="Glyas_Bleomycin-R_OHBP_Dase"/>
</dbReference>
<reference evidence="3" key="1">
    <citation type="journal article" date="2019" name="Int. J. Syst. Evol. Microbiol.">
        <title>The Global Catalogue of Microorganisms (GCM) 10K type strain sequencing project: providing services to taxonomists for standard genome sequencing and annotation.</title>
        <authorList>
            <consortium name="The Broad Institute Genomics Platform"/>
            <consortium name="The Broad Institute Genome Sequencing Center for Infectious Disease"/>
            <person name="Wu L."/>
            <person name="Ma J."/>
        </authorList>
    </citation>
    <scope>NUCLEOTIDE SEQUENCE [LARGE SCALE GENOMIC DNA]</scope>
    <source>
        <strain evidence="3">CGMCC 4.7645</strain>
    </source>
</reference>
<dbReference type="SUPFAM" id="SSF54593">
    <property type="entry name" value="Glyoxalase/Bleomycin resistance protein/Dihydroxybiphenyl dioxygenase"/>
    <property type="match status" value="1"/>
</dbReference>
<organism evidence="2 3">
    <name type="scientific">Amycolatopsis pigmentata</name>
    <dbReference type="NCBI Taxonomy" id="450801"/>
    <lineage>
        <taxon>Bacteria</taxon>
        <taxon>Bacillati</taxon>
        <taxon>Actinomycetota</taxon>
        <taxon>Actinomycetes</taxon>
        <taxon>Pseudonocardiales</taxon>
        <taxon>Pseudonocardiaceae</taxon>
        <taxon>Amycolatopsis</taxon>
    </lineage>
</organism>
<dbReference type="InterPro" id="IPR028973">
    <property type="entry name" value="PhnB-like"/>
</dbReference>
<gene>
    <name evidence="2" type="ORF">ACFSXZ_26490</name>
</gene>
<comment type="caution">
    <text evidence="2">The sequence shown here is derived from an EMBL/GenBank/DDBJ whole genome shotgun (WGS) entry which is preliminary data.</text>
</comment>
<evidence type="ECO:0000313" key="3">
    <source>
        <dbReference type="Proteomes" id="UP001597417"/>
    </source>
</evidence>
<dbReference type="Proteomes" id="UP001597417">
    <property type="component" value="Unassembled WGS sequence"/>
</dbReference>
<dbReference type="RefSeq" id="WP_378267908.1">
    <property type="nucleotide sequence ID" value="NZ_JBHUKR010000015.1"/>
</dbReference>
<accession>A0ABW5FXV0</accession>
<evidence type="ECO:0000259" key="1">
    <source>
        <dbReference type="Pfam" id="PF06983"/>
    </source>
</evidence>